<dbReference type="RefSeq" id="WP_221035241.1">
    <property type="nucleotide sequence ID" value="NZ_CP054160.3"/>
</dbReference>
<evidence type="ECO:0000259" key="6">
    <source>
        <dbReference type="PROSITE" id="PS50949"/>
    </source>
</evidence>
<accession>A0AAE7SRD0</accession>
<reference evidence="8" key="1">
    <citation type="submission" date="2020-03" db="EMBL/GenBank/DDBJ databases">
        <title>Genome sequences of seven Enterobacteriaceae strains isolated from Canadian wastewater treatment facilities.</title>
        <authorList>
            <person name="Huang H."/>
            <person name="Chmara J.T."/>
            <person name="Duceppe M.-O."/>
        </authorList>
    </citation>
    <scope>NUCLEOTIDE SEQUENCE [LARGE SCALE GENOMIC DNA]</scope>
    <source>
        <strain evidence="8">Biosolid 3</strain>
    </source>
</reference>
<dbReference type="InterPro" id="IPR004839">
    <property type="entry name" value="Aminotransferase_I/II_large"/>
</dbReference>
<protein>
    <submittedName>
        <fullName evidence="7">PLP-dependent aminotransferase family protein</fullName>
    </submittedName>
</protein>
<feature type="domain" description="HTH gntR-type" evidence="6">
    <location>
        <begin position="17"/>
        <end position="85"/>
    </location>
</feature>
<dbReference type="GO" id="GO:0003677">
    <property type="term" value="F:DNA binding"/>
    <property type="evidence" value="ECO:0007669"/>
    <property type="project" value="UniProtKB-KW"/>
</dbReference>
<gene>
    <name evidence="7" type="ORF">G9399_06100</name>
</gene>
<comment type="similarity">
    <text evidence="1">In the C-terminal section; belongs to the class-I pyridoxal-phosphate-dependent aminotransferase family.</text>
</comment>
<dbReference type="PROSITE" id="PS50949">
    <property type="entry name" value="HTH_GNTR"/>
    <property type="match status" value="1"/>
</dbReference>
<dbReference type="InterPro" id="IPR036388">
    <property type="entry name" value="WH-like_DNA-bd_sf"/>
</dbReference>
<keyword evidence="2" id="KW-0663">Pyridoxal phosphate</keyword>
<evidence type="ECO:0000256" key="3">
    <source>
        <dbReference type="ARBA" id="ARBA00023015"/>
    </source>
</evidence>
<organism evidence="7 8">
    <name type="scientific">Serratia fonticola</name>
    <dbReference type="NCBI Taxonomy" id="47917"/>
    <lineage>
        <taxon>Bacteria</taxon>
        <taxon>Pseudomonadati</taxon>
        <taxon>Pseudomonadota</taxon>
        <taxon>Gammaproteobacteria</taxon>
        <taxon>Enterobacterales</taxon>
        <taxon>Yersiniaceae</taxon>
        <taxon>Serratia</taxon>
    </lineage>
</organism>
<keyword evidence="7" id="KW-0032">Aminotransferase</keyword>
<dbReference type="SUPFAM" id="SSF46785">
    <property type="entry name" value="Winged helix' DNA-binding domain"/>
    <property type="match status" value="1"/>
</dbReference>
<keyword evidence="4" id="KW-0238">DNA-binding</keyword>
<dbReference type="InterPro" id="IPR051446">
    <property type="entry name" value="HTH_trans_reg/aminotransferase"/>
</dbReference>
<evidence type="ECO:0000313" key="8">
    <source>
        <dbReference type="Proteomes" id="UP000503464"/>
    </source>
</evidence>
<dbReference type="SMART" id="SM00345">
    <property type="entry name" value="HTH_GNTR"/>
    <property type="match status" value="1"/>
</dbReference>
<dbReference type="InterPro" id="IPR000524">
    <property type="entry name" value="Tscrpt_reg_HTH_GntR"/>
</dbReference>
<dbReference type="InterPro" id="IPR036390">
    <property type="entry name" value="WH_DNA-bd_sf"/>
</dbReference>
<evidence type="ECO:0000256" key="4">
    <source>
        <dbReference type="ARBA" id="ARBA00023125"/>
    </source>
</evidence>
<dbReference type="EMBL" id="CP054160">
    <property type="protein sequence ID" value="QXT42487.1"/>
    <property type="molecule type" value="Genomic_DNA"/>
</dbReference>
<dbReference type="GO" id="GO:0008483">
    <property type="term" value="F:transaminase activity"/>
    <property type="evidence" value="ECO:0007669"/>
    <property type="project" value="UniProtKB-KW"/>
</dbReference>
<keyword evidence="5" id="KW-0804">Transcription</keyword>
<dbReference type="CDD" id="cd07377">
    <property type="entry name" value="WHTH_GntR"/>
    <property type="match status" value="1"/>
</dbReference>
<dbReference type="InterPro" id="IPR015421">
    <property type="entry name" value="PyrdxlP-dep_Trfase_major"/>
</dbReference>
<evidence type="ECO:0000256" key="1">
    <source>
        <dbReference type="ARBA" id="ARBA00005384"/>
    </source>
</evidence>
<dbReference type="SUPFAM" id="SSF53383">
    <property type="entry name" value="PLP-dependent transferases"/>
    <property type="match status" value="1"/>
</dbReference>
<dbReference type="CDD" id="cd00609">
    <property type="entry name" value="AAT_like"/>
    <property type="match status" value="1"/>
</dbReference>
<dbReference type="Gene3D" id="1.10.10.10">
    <property type="entry name" value="Winged helix-like DNA-binding domain superfamily/Winged helix DNA-binding domain"/>
    <property type="match status" value="1"/>
</dbReference>
<dbReference type="AlphaFoldDB" id="A0AAE7SRD0"/>
<evidence type="ECO:0000256" key="2">
    <source>
        <dbReference type="ARBA" id="ARBA00022898"/>
    </source>
</evidence>
<dbReference type="GO" id="GO:0003700">
    <property type="term" value="F:DNA-binding transcription factor activity"/>
    <property type="evidence" value="ECO:0007669"/>
    <property type="project" value="InterPro"/>
</dbReference>
<dbReference type="InterPro" id="IPR015424">
    <property type="entry name" value="PyrdxlP-dep_Trfase"/>
</dbReference>
<keyword evidence="3" id="KW-0805">Transcription regulation</keyword>
<name>A0AAE7SRD0_SERFO</name>
<keyword evidence="7" id="KW-0808">Transferase</keyword>
<evidence type="ECO:0000313" key="7">
    <source>
        <dbReference type="EMBL" id="QXT42487.1"/>
    </source>
</evidence>
<proteinExistence type="inferred from homology"/>
<dbReference type="Proteomes" id="UP000503464">
    <property type="component" value="Chromosome"/>
</dbReference>
<sequence>MTRHIFAALRLDHQQAEPLYRQIYLRIKDAIVQGTLVANSRLPSVRGLASDLGVARATVENAYAALVAEGFLQSRGQAGTYVSSQLLKMPERTELSAVPTLATPAPSAFQSHPAGPTQPFQLGLPALDAFPRAVWQRIVARQLRGTTMASLAHPPPNGLPELREAIVHYLHLSRGIVCRPEQVFICAGYQALIELVINALLKPGEAVWLEDPGYPVTQPLFSAAGMQIVPVPVDEEGMNIDAGIATRPDARMAVLTPTHQSPLGVTLSLARRMALLDWATRHSAWIIEDDYDSECRYYGKPLPPLKSLDRQGRVLYAGTFSKTLFPALRMAYLVVPDEQTAAFERCSQLRGCGCPPLLQAGVADFINGGHFYRHLKRMRLLYRQRRAWLVQALTQRLAAYLTVAPQAGGIQMLARLKAGFNDSELAKRAWQQGLSIQALSDWQMSSPADNGLLMGFGNFTSYSEAERAVERLAAIIESGK</sequence>
<dbReference type="PANTHER" id="PTHR46577:SF1">
    <property type="entry name" value="HTH-TYPE TRANSCRIPTIONAL REGULATORY PROTEIN GABR"/>
    <property type="match status" value="1"/>
</dbReference>
<dbReference type="Gene3D" id="3.40.640.10">
    <property type="entry name" value="Type I PLP-dependent aspartate aminotransferase-like (Major domain)"/>
    <property type="match status" value="1"/>
</dbReference>
<dbReference type="Pfam" id="PF00155">
    <property type="entry name" value="Aminotran_1_2"/>
    <property type="match status" value="1"/>
</dbReference>
<dbReference type="PANTHER" id="PTHR46577">
    <property type="entry name" value="HTH-TYPE TRANSCRIPTIONAL REGULATORY PROTEIN GABR"/>
    <property type="match status" value="1"/>
</dbReference>
<dbReference type="GO" id="GO:0030170">
    <property type="term" value="F:pyridoxal phosphate binding"/>
    <property type="evidence" value="ECO:0007669"/>
    <property type="project" value="InterPro"/>
</dbReference>
<dbReference type="PRINTS" id="PR00035">
    <property type="entry name" value="HTHGNTR"/>
</dbReference>
<evidence type="ECO:0000256" key="5">
    <source>
        <dbReference type="ARBA" id="ARBA00023163"/>
    </source>
</evidence>
<dbReference type="Pfam" id="PF00392">
    <property type="entry name" value="GntR"/>
    <property type="match status" value="1"/>
</dbReference>